<accession>A0A1F6E0U6</accession>
<sequence length="88" mass="9348">MKKMALFVLVAALAAAAPAAPAAEVPLERQYAAPAVTCRADSDGKCRIRIYFPDGRGVAVSFAILADGGMADAGFRRLPKNLWLSRNK</sequence>
<name>A0A1F6E0U6_9BACT</name>
<protein>
    <recommendedName>
        <fullName evidence="4">TonB C-terminal domain-containing protein</fullName>
    </recommendedName>
</protein>
<evidence type="ECO:0000313" key="3">
    <source>
        <dbReference type="Proteomes" id="UP000178572"/>
    </source>
</evidence>
<dbReference type="Proteomes" id="UP000178572">
    <property type="component" value="Unassembled WGS sequence"/>
</dbReference>
<keyword evidence="1" id="KW-0732">Signal</keyword>
<evidence type="ECO:0000313" key="2">
    <source>
        <dbReference type="EMBL" id="OGG67324.1"/>
    </source>
</evidence>
<evidence type="ECO:0008006" key="4">
    <source>
        <dbReference type="Google" id="ProtNLM"/>
    </source>
</evidence>
<organism evidence="2 3">
    <name type="scientific">Candidatus Kaiserbacteria bacterium RIFCSPHIGHO2_02_FULL_59_21</name>
    <dbReference type="NCBI Taxonomy" id="1798500"/>
    <lineage>
        <taxon>Bacteria</taxon>
        <taxon>Candidatus Kaiseribacteriota</taxon>
    </lineage>
</organism>
<dbReference type="AlphaFoldDB" id="A0A1F6E0U6"/>
<dbReference type="EMBL" id="MFLN01000015">
    <property type="protein sequence ID" value="OGG67324.1"/>
    <property type="molecule type" value="Genomic_DNA"/>
</dbReference>
<feature type="signal peptide" evidence="1">
    <location>
        <begin position="1"/>
        <end position="22"/>
    </location>
</feature>
<gene>
    <name evidence="2" type="ORF">A3C21_00435</name>
</gene>
<proteinExistence type="predicted"/>
<feature type="chain" id="PRO_5009524044" description="TonB C-terminal domain-containing protein" evidence="1">
    <location>
        <begin position="23"/>
        <end position="88"/>
    </location>
</feature>
<evidence type="ECO:0000256" key="1">
    <source>
        <dbReference type="SAM" id="SignalP"/>
    </source>
</evidence>
<reference evidence="2 3" key="1">
    <citation type="journal article" date="2016" name="Nat. Commun.">
        <title>Thousands of microbial genomes shed light on interconnected biogeochemical processes in an aquifer system.</title>
        <authorList>
            <person name="Anantharaman K."/>
            <person name="Brown C.T."/>
            <person name="Hug L.A."/>
            <person name="Sharon I."/>
            <person name="Castelle C.J."/>
            <person name="Probst A.J."/>
            <person name="Thomas B.C."/>
            <person name="Singh A."/>
            <person name="Wilkins M.J."/>
            <person name="Karaoz U."/>
            <person name="Brodie E.L."/>
            <person name="Williams K.H."/>
            <person name="Hubbard S.S."/>
            <person name="Banfield J.F."/>
        </authorList>
    </citation>
    <scope>NUCLEOTIDE SEQUENCE [LARGE SCALE GENOMIC DNA]</scope>
</reference>
<comment type="caution">
    <text evidence="2">The sequence shown here is derived from an EMBL/GenBank/DDBJ whole genome shotgun (WGS) entry which is preliminary data.</text>
</comment>